<dbReference type="PANTHER" id="PTHR30346:SF28">
    <property type="entry name" value="HTH-TYPE TRANSCRIPTIONAL REGULATOR CYNR"/>
    <property type="match status" value="1"/>
</dbReference>
<dbReference type="InterPro" id="IPR000847">
    <property type="entry name" value="LysR_HTH_N"/>
</dbReference>
<dbReference type="Proteomes" id="UP000664344">
    <property type="component" value="Unassembled WGS sequence"/>
</dbReference>
<dbReference type="Gene3D" id="1.10.10.10">
    <property type="entry name" value="Winged helix-like DNA-binding domain superfamily/Winged helix DNA-binding domain"/>
    <property type="match status" value="1"/>
</dbReference>
<reference evidence="6 7" key="1">
    <citation type="submission" date="2021-02" db="EMBL/GenBank/DDBJ databases">
        <title>PHA producing bacteria isolated from coastal sediment in Guangdong, Shenzhen.</title>
        <authorList>
            <person name="Zheng W."/>
            <person name="Yu S."/>
            <person name="Huang Y."/>
        </authorList>
    </citation>
    <scope>NUCLEOTIDE SEQUENCE [LARGE SCALE GENOMIC DNA]</scope>
    <source>
        <strain evidence="6 7">TN21-5</strain>
    </source>
</reference>
<dbReference type="Pfam" id="PF00126">
    <property type="entry name" value="HTH_1"/>
    <property type="match status" value="1"/>
</dbReference>
<dbReference type="Gene3D" id="3.40.190.10">
    <property type="entry name" value="Periplasmic binding protein-like II"/>
    <property type="match status" value="2"/>
</dbReference>
<keyword evidence="4" id="KW-0804">Transcription</keyword>
<comment type="similarity">
    <text evidence="1">Belongs to the LysR transcriptional regulatory family.</text>
</comment>
<keyword evidence="2" id="KW-0805">Transcription regulation</keyword>
<evidence type="ECO:0000256" key="3">
    <source>
        <dbReference type="ARBA" id="ARBA00023125"/>
    </source>
</evidence>
<feature type="domain" description="HTH lysR-type" evidence="5">
    <location>
        <begin position="2"/>
        <end position="59"/>
    </location>
</feature>
<evidence type="ECO:0000259" key="5">
    <source>
        <dbReference type="PROSITE" id="PS50931"/>
    </source>
</evidence>
<proteinExistence type="inferred from homology"/>
<dbReference type="PROSITE" id="PS50931">
    <property type="entry name" value="HTH_LYSR"/>
    <property type="match status" value="1"/>
</dbReference>
<evidence type="ECO:0000313" key="6">
    <source>
        <dbReference type="EMBL" id="MBN7770745.1"/>
    </source>
</evidence>
<evidence type="ECO:0000256" key="2">
    <source>
        <dbReference type="ARBA" id="ARBA00023015"/>
    </source>
</evidence>
<dbReference type="InterPro" id="IPR036390">
    <property type="entry name" value="WH_DNA-bd_sf"/>
</dbReference>
<comment type="caution">
    <text evidence="6">The sequence shown here is derived from an EMBL/GenBank/DDBJ whole genome shotgun (WGS) entry which is preliminary data.</text>
</comment>
<protein>
    <submittedName>
        <fullName evidence="6">LysR family transcriptional regulator</fullName>
    </submittedName>
</protein>
<keyword evidence="7" id="KW-1185">Reference proteome</keyword>
<dbReference type="RefSeq" id="WP_206557793.1">
    <property type="nucleotide sequence ID" value="NZ_JAFKDB010000019.1"/>
</dbReference>
<dbReference type="InterPro" id="IPR036388">
    <property type="entry name" value="WH-like_DNA-bd_sf"/>
</dbReference>
<sequence>MVELKQIQHFIAVAEELNFRRAAERLHITQPPLSQSIKALEDTMGVRLFDRNTRGVRLTKAGEVFLGQSRDLLRAAQKSVQAAKQAARGEVGELRIGYSASAIFSERFTKALAQLLAERPELELELCSGNALMQVAAVRSGDTDVALLRAGLREESLSGVSVCHLGDEPLYVILPPGHRLQARSSISLEELDGERLLLQPAVQRTFLRRQLEALADAAGVPLDCFLEVPDIGSTLCFVRAGIGLTILPASAASVAHNLVARPLAEQEASQPLLMVYREGSPLSERLYELVDGRR</sequence>
<keyword evidence="3" id="KW-0238">DNA-binding</keyword>
<dbReference type="CDD" id="cd08414">
    <property type="entry name" value="PBP2_LTTR_aromatics_like"/>
    <property type="match status" value="1"/>
</dbReference>
<evidence type="ECO:0000256" key="1">
    <source>
        <dbReference type="ARBA" id="ARBA00009437"/>
    </source>
</evidence>
<dbReference type="InterPro" id="IPR005119">
    <property type="entry name" value="LysR_subst-bd"/>
</dbReference>
<accession>A0ABS3BFY7</accession>
<dbReference type="PRINTS" id="PR00039">
    <property type="entry name" value="HTHLYSR"/>
</dbReference>
<dbReference type="EMBL" id="JAFKDB010000019">
    <property type="protein sequence ID" value="MBN7770745.1"/>
    <property type="molecule type" value="Genomic_DNA"/>
</dbReference>
<dbReference type="PANTHER" id="PTHR30346">
    <property type="entry name" value="TRANSCRIPTIONAL DUAL REGULATOR HCAR-RELATED"/>
    <property type="match status" value="1"/>
</dbReference>
<evidence type="ECO:0000313" key="7">
    <source>
        <dbReference type="Proteomes" id="UP000664344"/>
    </source>
</evidence>
<gene>
    <name evidence="6" type="ORF">JYP53_12635</name>
</gene>
<dbReference type="SUPFAM" id="SSF46785">
    <property type="entry name" value="Winged helix' DNA-binding domain"/>
    <property type="match status" value="1"/>
</dbReference>
<dbReference type="Pfam" id="PF03466">
    <property type="entry name" value="LysR_substrate"/>
    <property type="match status" value="1"/>
</dbReference>
<evidence type="ECO:0000256" key="4">
    <source>
        <dbReference type="ARBA" id="ARBA00023163"/>
    </source>
</evidence>
<organism evidence="6 7">
    <name type="scientific">Marinobacter daepoensis</name>
    <dbReference type="NCBI Taxonomy" id="262077"/>
    <lineage>
        <taxon>Bacteria</taxon>
        <taxon>Pseudomonadati</taxon>
        <taxon>Pseudomonadota</taxon>
        <taxon>Gammaproteobacteria</taxon>
        <taxon>Pseudomonadales</taxon>
        <taxon>Marinobacteraceae</taxon>
        <taxon>Marinobacter</taxon>
    </lineage>
</organism>
<dbReference type="SUPFAM" id="SSF53850">
    <property type="entry name" value="Periplasmic binding protein-like II"/>
    <property type="match status" value="1"/>
</dbReference>
<name>A0ABS3BFY7_9GAMM</name>